<feature type="chain" id="PRO_5004785113" description="Lipoprotein" evidence="2">
    <location>
        <begin position="22"/>
        <end position="75"/>
    </location>
</feature>
<dbReference type="PROSITE" id="PS51257">
    <property type="entry name" value="PROKAR_LIPOPROTEIN"/>
    <property type="match status" value="1"/>
</dbReference>
<protein>
    <recommendedName>
        <fullName evidence="5">Lipoprotein</fullName>
    </recommendedName>
</protein>
<feature type="region of interest" description="Disordered" evidence="1">
    <location>
        <begin position="18"/>
        <end position="75"/>
    </location>
</feature>
<gene>
    <name evidence="3" type="ORF">NX02_08530</name>
</gene>
<proteinExistence type="predicted"/>
<evidence type="ECO:0008006" key="5">
    <source>
        <dbReference type="Google" id="ProtNLM"/>
    </source>
</evidence>
<dbReference type="HOGENOM" id="CLU_2669179_0_0_5"/>
<dbReference type="PATRIC" id="fig|1123269.5.peg.1672"/>
<dbReference type="EMBL" id="CP006644">
    <property type="protein sequence ID" value="AHE53429.1"/>
    <property type="molecule type" value="Genomic_DNA"/>
</dbReference>
<accession>W0A640</accession>
<dbReference type="Proteomes" id="UP000018851">
    <property type="component" value="Chromosome"/>
</dbReference>
<evidence type="ECO:0000256" key="2">
    <source>
        <dbReference type="SAM" id="SignalP"/>
    </source>
</evidence>
<keyword evidence="4" id="KW-1185">Reference proteome</keyword>
<reference evidence="3 4" key="1">
    <citation type="submission" date="2013-07" db="EMBL/GenBank/DDBJ databases">
        <title>Completed genome of Sphingomonas sanxanigenens NX02.</title>
        <authorList>
            <person name="Ma T."/>
            <person name="Huang H."/>
            <person name="Wu M."/>
            <person name="Li X."/>
            <person name="Li G."/>
        </authorList>
    </citation>
    <scope>NUCLEOTIDE SEQUENCE [LARGE SCALE GENOMIC DNA]</scope>
    <source>
        <strain evidence="3 4">NX02</strain>
    </source>
</reference>
<feature type="compositionally biased region" description="Basic and acidic residues" evidence="1">
    <location>
        <begin position="26"/>
        <end position="52"/>
    </location>
</feature>
<dbReference type="AlphaFoldDB" id="W0A640"/>
<sequence>MRHALLFASLAAATMMTSACATTSRGDVREARRDVRDAQRYGDRRDQRDARRDLRKTKRDYRNDNQCGPRYGRPC</sequence>
<name>W0A640_9SPHN</name>
<evidence type="ECO:0000313" key="3">
    <source>
        <dbReference type="EMBL" id="AHE53429.1"/>
    </source>
</evidence>
<dbReference type="RefSeq" id="WP_025291687.1">
    <property type="nucleotide sequence ID" value="NZ_CP006644.1"/>
</dbReference>
<dbReference type="eggNOG" id="COG5455">
    <property type="taxonomic scope" value="Bacteria"/>
</dbReference>
<evidence type="ECO:0000313" key="4">
    <source>
        <dbReference type="Proteomes" id="UP000018851"/>
    </source>
</evidence>
<feature type="signal peptide" evidence="2">
    <location>
        <begin position="1"/>
        <end position="21"/>
    </location>
</feature>
<organism evidence="3 4">
    <name type="scientific">Sphingomonas sanxanigenens DSM 19645 = NX02</name>
    <dbReference type="NCBI Taxonomy" id="1123269"/>
    <lineage>
        <taxon>Bacteria</taxon>
        <taxon>Pseudomonadati</taxon>
        <taxon>Pseudomonadota</taxon>
        <taxon>Alphaproteobacteria</taxon>
        <taxon>Sphingomonadales</taxon>
        <taxon>Sphingomonadaceae</taxon>
        <taxon>Sphingomonas</taxon>
    </lineage>
</organism>
<keyword evidence="2" id="KW-0732">Signal</keyword>
<evidence type="ECO:0000256" key="1">
    <source>
        <dbReference type="SAM" id="MobiDB-lite"/>
    </source>
</evidence>
<dbReference type="KEGG" id="ssan:NX02_08530"/>